<reference evidence="1 2" key="1">
    <citation type="submission" date="2018-03" db="EMBL/GenBank/DDBJ databases">
        <title>Genomic Encyclopedia of Type Strains, Phase III (KMG-III): the genomes of soil and plant-associated and newly described type strains.</title>
        <authorList>
            <person name="Whitman W."/>
        </authorList>
    </citation>
    <scope>NUCLEOTIDE SEQUENCE [LARGE SCALE GENOMIC DNA]</scope>
    <source>
        <strain evidence="1 2">CGMCC 4.7097</strain>
    </source>
</reference>
<proteinExistence type="predicted"/>
<comment type="caution">
    <text evidence="1">The sequence shown here is derived from an EMBL/GenBank/DDBJ whole genome shotgun (WGS) entry which is preliminary data.</text>
</comment>
<gene>
    <name evidence="1" type="ORF">B0I31_10170</name>
</gene>
<keyword evidence="2" id="KW-1185">Reference proteome</keyword>
<accession>A0A2P8IHC1</accession>
<protein>
    <submittedName>
        <fullName evidence="1">Uncharacterized protein</fullName>
    </submittedName>
</protein>
<evidence type="ECO:0000313" key="1">
    <source>
        <dbReference type="EMBL" id="PSL57859.1"/>
    </source>
</evidence>
<dbReference type="Proteomes" id="UP000241118">
    <property type="component" value="Unassembled WGS sequence"/>
</dbReference>
<sequence length="47" mass="5401">MAGWVVRRWRETAGALGRRDYLRTSFGEPAVLAPPWEKRLADAYRPA</sequence>
<dbReference type="InterPro" id="IPR046190">
    <property type="entry name" value="DUF6218"/>
</dbReference>
<dbReference type="EMBL" id="PYAX01000001">
    <property type="protein sequence ID" value="PSL57859.1"/>
    <property type="molecule type" value="Genomic_DNA"/>
</dbReference>
<evidence type="ECO:0000313" key="2">
    <source>
        <dbReference type="Proteomes" id="UP000241118"/>
    </source>
</evidence>
<dbReference type="Pfam" id="PF19726">
    <property type="entry name" value="DUF6218"/>
    <property type="match status" value="1"/>
</dbReference>
<dbReference type="AlphaFoldDB" id="A0A2P8IHC1"/>
<organism evidence="1 2">
    <name type="scientific">Saccharothrix carnea</name>
    <dbReference type="NCBI Taxonomy" id="1280637"/>
    <lineage>
        <taxon>Bacteria</taxon>
        <taxon>Bacillati</taxon>
        <taxon>Actinomycetota</taxon>
        <taxon>Actinomycetes</taxon>
        <taxon>Pseudonocardiales</taxon>
        <taxon>Pseudonocardiaceae</taxon>
        <taxon>Saccharothrix</taxon>
    </lineage>
</organism>
<name>A0A2P8IHC1_SACCR</name>